<accession>A0A1H4E7Y9</accession>
<dbReference type="PANTHER" id="PTHR43646">
    <property type="entry name" value="GLYCOSYLTRANSFERASE"/>
    <property type="match status" value="1"/>
</dbReference>
<keyword evidence="4 7" id="KW-0808">Transferase</keyword>
<dbReference type="PANTHER" id="PTHR43646:SF2">
    <property type="entry name" value="GLYCOSYLTRANSFERASE 2-LIKE DOMAIN-CONTAINING PROTEIN"/>
    <property type="match status" value="1"/>
</dbReference>
<dbReference type="SUPFAM" id="SSF53448">
    <property type="entry name" value="Nucleotide-diphospho-sugar transferases"/>
    <property type="match status" value="1"/>
</dbReference>
<dbReference type="GO" id="GO:0016757">
    <property type="term" value="F:glycosyltransferase activity"/>
    <property type="evidence" value="ECO:0007669"/>
    <property type="project" value="UniProtKB-KW"/>
</dbReference>
<keyword evidence="5" id="KW-0472">Membrane</keyword>
<keyword evidence="8" id="KW-1185">Reference proteome</keyword>
<evidence type="ECO:0000259" key="6">
    <source>
        <dbReference type="Pfam" id="PF00535"/>
    </source>
</evidence>
<evidence type="ECO:0000256" key="4">
    <source>
        <dbReference type="ARBA" id="ARBA00022679"/>
    </source>
</evidence>
<feature type="domain" description="Glycosyltransferase 2-like" evidence="6">
    <location>
        <begin position="4"/>
        <end position="116"/>
    </location>
</feature>
<dbReference type="Pfam" id="PF00535">
    <property type="entry name" value="Glycos_transf_2"/>
    <property type="match status" value="1"/>
</dbReference>
<dbReference type="AlphaFoldDB" id="A0A1H4E7Y9"/>
<comment type="subcellular location">
    <subcellularLocation>
        <location evidence="1">Cell membrane</location>
    </subcellularLocation>
</comment>
<dbReference type="InterPro" id="IPR001173">
    <property type="entry name" value="Glyco_trans_2-like"/>
</dbReference>
<name>A0A1H4E7Y9_9RHOB</name>
<evidence type="ECO:0000313" key="7">
    <source>
        <dbReference type="EMBL" id="SEA81184.1"/>
    </source>
</evidence>
<protein>
    <submittedName>
        <fullName evidence="7">Transferase 2, rSAM/selenodomain-associated</fullName>
    </submittedName>
</protein>
<evidence type="ECO:0000256" key="1">
    <source>
        <dbReference type="ARBA" id="ARBA00004236"/>
    </source>
</evidence>
<proteinExistence type="predicted"/>
<keyword evidence="3" id="KW-0328">Glycosyltransferase</keyword>
<dbReference type="RefSeq" id="WP_175478955.1">
    <property type="nucleotide sequence ID" value="NZ_FNQM01000012.1"/>
</dbReference>
<dbReference type="GO" id="GO:0005886">
    <property type="term" value="C:plasma membrane"/>
    <property type="evidence" value="ECO:0007669"/>
    <property type="project" value="UniProtKB-SubCell"/>
</dbReference>
<sequence length="231" mass="24529">MRISVVVPTLNEAAALSAALAGLDGAEVIVADGGSGDGTAEAARALGARVISAPRGRGPQLAAGARAATGEAILFLHADTRLGAGALDALRGALADPAVVGGNFRLIFDGEDRFSRWLTGFYAWLRRRGLFYGDSAIFVRRAALEAIGGVPEIALMEDFELVRRLARRGRLAFVSEPSAVTSSRRFEGRRPWRIVAGWVAIHALHLAGVSHRRLARLYRSERRRGGPPAGA</sequence>
<evidence type="ECO:0000256" key="3">
    <source>
        <dbReference type="ARBA" id="ARBA00022676"/>
    </source>
</evidence>
<dbReference type="NCBIfam" id="TIGR04283">
    <property type="entry name" value="glyco_like_mftF"/>
    <property type="match status" value="1"/>
</dbReference>
<evidence type="ECO:0000256" key="5">
    <source>
        <dbReference type="ARBA" id="ARBA00023136"/>
    </source>
</evidence>
<dbReference type="Gene3D" id="3.90.550.10">
    <property type="entry name" value="Spore Coat Polysaccharide Biosynthesis Protein SpsA, Chain A"/>
    <property type="match status" value="1"/>
</dbReference>
<dbReference type="InterPro" id="IPR026461">
    <property type="entry name" value="Trfase_2_rSAM/seldom_assoc"/>
</dbReference>
<reference evidence="7 8" key="1">
    <citation type="submission" date="2016-10" db="EMBL/GenBank/DDBJ databases">
        <authorList>
            <person name="de Groot N.N."/>
        </authorList>
    </citation>
    <scope>NUCLEOTIDE SEQUENCE [LARGE SCALE GENOMIC DNA]</scope>
    <source>
        <strain evidence="7 8">DSM 15345</strain>
    </source>
</reference>
<dbReference type="EMBL" id="FNQM01000012">
    <property type="protein sequence ID" value="SEA81184.1"/>
    <property type="molecule type" value="Genomic_DNA"/>
</dbReference>
<gene>
    <name evidence="7" type="ORF">SAMN05444370_112104</name>
</gene>
<dbReference type="InterPro" id="IPR029044">
    <property type="entry name" value="Nucleotide-diphossugar_trans"/>
</dbReference>
<evidence type="ECO:0000313" key="8">
    <source>
        <dbReference type="Proteomes" id="UP000198703"/>
    </source>
</evidence>
<keyword evidence="2" id="KW-1003">Cell membrane</keyword>
<evidence type="ECO:0000256" key="2">
    <source>
        <dbReference type="ARBA" id="ARBA00022475"/>
    </source>
</evidence>
<organism evidence="7 8">
    <name type="scientific">Rubrimonas cliftonensis</name>
    <dbReference type="NCBI Taxonomy" id="89524"/>
    <lineage>
        <taxon>Bacteria</taxon>
        <taxon>Pseudomonadati</taxon>
        <taxon>Pseudomonadota</taxon>
        <taxon>Alphaproteobacteria</taxon>
        <taxon>Rhodobacterales</taxon>
        <taxon>Paracoccaceae</taxon>
        <taxon>Rubrimonas</taxon>
    </lineage>
</organism>
<dbReference type="STRING" id="89524.SAMN05444370_112104"/>
<dbReference type="Proteomes" id="UP000198703">
    <property type="component" value="Unassembled WGS sequence"/>
</dbReference>